<accession>A0A926VEV2</accession>
<dbReference type="SMART" id="SM00220">
    <property type="entry name" value="S_TKc"/>
    <property type="match status" value="1"/>
</dbReference>
<evidence type="ECO:0000313" key="7">
    <source>
        <dbReference type="Proteomes" id="UP000641646"/>
    </source>
</evidence>
<proteinExistence type="predicted"/>
<dbReference type="InterPro" id="IPR020472">
    <property type="entry name" value="WD40_PAC1"/>
</dbReference>
<keyword evidence="6" id="KW-0808">Transferase</keyword>
<dbReference type="InterPro" id="IPR000719">
    <property type="entry name" value="Prot_kinase_dom"/>
</dbReference>
<evidence type="ECO:0000256" key="1">
    <source>
        <dbReference type="ARBA" id="ARBA00022574"/>
    </source>
</evidence>
<dbReference type="InterPro" id="IPR001680">
    <property type="entry name" value="WD40_rpt"/>
</dbReference>
<dbReference type="InterPro" id="IPR015943">
    <property type="entry name" value="WD40/YVTN_repeat-like_dom_sf"/>
</dbReference>
<dbReference type="Pfam" id="PF00400">
    <property type="entry name" value="WD40"/>
    <property type="match status" value="7"/>
</dbReference>
<feature type="repeat" description="WD" evidence="3">
    <location>
        <begin position="450"/>
        <end position="482"/>
    </location>
</feature>
<reference evidence="6" key="1">
    <citation type="journal article" date="2015" name="ISME J.">
        <title>Draft Genome Sequence of Streptomyces incarnatus NRRL8089, which Produces the Nucleoside Antibiotic Sinefungin.</title>
        <authorList>
            <person name="Oshima K."/>
            <person name="Hattori M."/>
            <person name="Shimizu H."/>
            <person name="Fukuda K."/>
            <person name="Nemoto M."/>
            <person name="Inagaki K."/>
            <person name="Tamura T."/>
        </authorList>
    </citation>
    <scope>NUCLEOTIDE SEQUENCE</scope>
    <source>
        <strain evidence="6">FACHB-1375</strain>
    </source>
</reference>
<dbReference type="InterPro" id="IPR036322">
    <property type="entry name" value="WD40_repeat_dom_sf"/>
</dbReference>
<dbReference type="Proteomes" id="UP000641646">
    <property type="component" value="Unassembled WGS sequence"/>
</dbReference>
<feature type="domain" description="Protein kinase" evidence="5">
    <location>
        <begin position="36"/>
        <end position="294"/>
    </location>
</feature>
<feature type="repeat" description="WD" evidence="3">
    <location>
        <begin position="318"/>
        <end position="359"/>
    </location>
</feature>
<dbReference type="Gene3D" id="1.10.510.10">
    <property type="entry name" value="Transferase(Phosphotransferase) domain 1"/>
    <property type="match status" value="1"/>
</dbReference>
<dbReference type="InterPro" id="IPR019775">
    <property type="entry name" value="WD40_repeat_CS"/>
</dbReference>
<comment type="caution">
    <text evidence="6">The sequence shown here is derived from an EMBL/GenBank/DDBJ whole genome shotgun (WGS) entry which is preliminary data.</text>
</comment>
<feature type="repeat" description="WD" evidence="3">
    <location>
        <begin position="499"/>
        <end position="540"/>
    </location>
</feature>
<dbReference type="Gene3D" id="3.30.200.20">
    <property type="entry name" value="Phosphorylase Kinase, domain 1"/>
    <property type="match status" value="1"/>
</dbReference>
<dbReference type="PRINTS" id="PR00320">
    <property type="entry name" value="GPROTEINBRPT"/>
</dbReference>
<keyword evidence="7" id="KW-1185">Reference proteome</keyword>
<feature type="binding site" evidence="4">
    <location>
        <position position="66"/>
    </location>
    <ligand>
        <name>ATP</name>
        <dbReference type="ChEBI" id="CHEBI:30616"/>
    </ligand>
</feature>
<keyword evidence="4" id="KW-0547">Nucleotide-binding</keyword>
<dbReference type="PANTHER" id="PTHR19848">
    <property type="entry name" value="WD40 REPEAT PROTEIN"/>
    <property type="match status" value="1"/>
</dbReference>
<dbReference type="SUPFAM" id="SSF50978">
    <property type="entry name" value="WD40 repeat-like"/>
    <property type="match status" value="1"/>
</dbReference>
<dbReference type="PROSITE" id="PS00678">
    <property type="entry name" value="WD_REPEATS_1"/>
    <property type="match status" value="3"/>
</dbReference>
<sequence length="620" mass="68035">MICCLNPDCQKPLNPDGTKFCQSCGSKLVLLLRNRYRVIQPIGRGGFGRTYLAEDVDKLKERCIVKQFAPQLQGTGALQKAIELFQEEAKRLQELGEHPQIPTLLAYFEEDKYLYLLQQFIEGQDLSKELAQQGAFSEQKIWLLLNSLLPAFKFIHERQVIHRDIKPENIIRRTNNGQLVLVDFGAAKFATGTALQKTGTVIGTPGYVAPEQNAGKVGFGSDIYSLGVTCICLLTGSDPFQLFDVDEGVWMWREKLNSPVSDSLGQILDKMLELAPKRRYQSADEVLYALNPNTVVSKRNQTSSSTFQTQNYRCLRTLTGHSNWVTSIAISADGQTLASASFDGTIKIWNIDSGQLLRTLSDKKSGAVLSVAISPDRQTLAAGCEDGKIRVWNFTNGQLLRTIGNWTIYKHLGRVNSVAFNFDGQFIASLCKADGQIKTWNTNTGKYVDFLSGAEGINTIALSPDGKSIAGGNQNTKIKIWKQGFFGTFLSRLGISSNLSGHSGSVRSVAFNHNGKTIASGSEDKTIRLWDISTKECIWEIPGQHSASVDTVAFSPDGKIIASGSADKTIKLWSIEDPIKNIGTLTGHSGAVNSVAFTPDGRILASGSFDNTIKIWQVCV</sequence>
<dbReference type="GO" id="GO:0005524">
    <property type="term" value="F:ATP binding"/>
    <property type="evidence" value="ECO:0007669"/>
    <property type="project" value="UniProtKB-UniRule"/>
</dbReference>
<gene>
    <name evidence="6" type="ORF">H6G03_15630</name>
</gene>
<dbReference type="SUPFAM" id="SSF56112">
    <property type="entry name" value="Protein kinase-like (PK-like)"/>
    <property type="match status" value="1"/>
</dbReference>
<dbReference type="PROSITE" id="PS50082">
    <property type="entry name" value="WD_REPEATS_2"/>
    <property type="match status" value="6"/>
</dbReference>
<dbReference type="EMBL" id="JACJPW010000038">
    <property type="protein sequence ID" value="MBD2182509.1"/>
    <property type="molecule type" value="Genomic_DNA"/>
</dbReference>
<evidence type="ECO:0000259" key="5">
    <source>
        <dbReference type="PROSITE" id="PS50011"/>
    </source>
</evidence>
<feature type="repeat" description="WD" evidence="3">
    <location>
        <begin position="585"/>
        <end position="620"/>
    </location>
</feature>
<dbReference type="NCBIfam" id="NF045510">
    <property type="entry name" value="4Cys_prefix_kin"/>
    <property type="match status" value="1"/>
</dbReference>
<dbReference type="PROSITE" id="PS50294">
    <property type="entry name" value="WD_REPEATS_REGION"/>
    <property type="match status" value="5"/>
</dbReference>
<name>A0A926VEV2_9CYAN</name>
<dbReference type="PROSITE" id="PS00107">
    <property type="entry name" value="PROTEIN_KINASE_ATP"/>
    <property type="match status" value="1"/>
</dbReference>
<keyword evidence="6" id="KW-0418">Kinase</keyword>
<dbReference type="RefSeq" id="WP_190465325.1">
    <property type="nucleotide sequence ID" value="NZ_JACJPW010000038.1"/>
</dbReference>
<dbReference type="CDD" id="cd14014">
    <property type="entry name" value="STKc_PknB_like"/>
    <property type="match status" value="1"/>
</dbReference>
<evidence type="ECO:0000256" key="2">
    <source>
        <dbReference type="ARBA" id="ARBA00022737"/>
    </source>
</evidence>
<evidence type="ECO:0000256" key="4">
    <source>
        <dbReference type="PROSITE-ProRule" id="PRU10141"/>
    </source>
</evidence>
<feature type="repeat" description="WD" evidence="3">
    <location>
        <begin position="361"/>
        <end position="402"/>
    </location>
</feature>
<dbReference type="SMART" id="SM00320">
    <property type="entry name" value="WD40"/>
    <property type="match status" value="7"/>
</dbReference>
<evidence type="ECO:0000313" key="6">
    <source>
        <dbReference type="EMBL" id="MBD2182509.1"/>
    </source>
</evidence>
<organism evidence="6 7">
    <name type="scientific">Aerosakkonema funiforme FACHB-1375</name>
    <dbReference type="NCBI Taxonomy" id="2949571"/>
    <lineage>
        <taxon>Bacteria</taxon>
        <taxon>Bacillati</taxon>
        <taxon>Cyanobacteriota</taxon>
        <taxon>Cyanophyceae</taxon>
        <taxon>Oscillatoriophycideae</taxon>
        <taxon>Aerosakkonematales</taxon>
        <taxon>Aerosakkonemataceae</taxon>
        <taxon>Aerosakkonema</taxon>
    </lineage>
</organism>
<dbReference type="PROSITE" id="PS50011">
    <property type="entry name" value="PROTEIN_KINASE_DOM"/>
    <property type="match status" value="1"/>
</dbReference>
<dbReference type="Gene3D" id="2.130.10.10">
    <property type="entry name" value="YVTN repeat-like/Quinoprotein amine dehydrogenase"/>
    <property type="match status" value="4"/>
</dbReference>
<dbReference type="InterPro" id="IPR017441">
    <property type="entry name" value="Protein_kinase_ATP_BS"/>
</dbReference>
<reference evidence="6" key="2">
    <citation type="submission" date="2020-08" db="EMBL/GenBank/DDBJ databases">
        <authorList>
            <person name="Chen M."/>
            <person name="Teng W."/>
            <person name="Zhao L."/>
            <person name="Hu C."/>
            <person name="Zhou Y."/>
            <person name="Han B."/>
            <person name="Song L."/>
            <person name="Shu W."/>
        </authorList>
    </citation>
    <scope>NUCLEOTIDE SEQUENCE</scope>
    <source>
        <strain evidence="6">FACHB-1375</strain>
    </source>
</reference>
<dbReference type="CDD" id="cd00200">
    <property type="entry name" value="WD40"/>
    <property type="match status" value="1"/>
</dbReference>
<dbReference type="GO" id="GO:0004674">
    <property type="term" value="F:protein serine/threonine kinase activity"/>
    <property type="evidence" value="ECO:0007669"/>
    <property type="project" value="UniProtKB-KW"/>
</dbReference>
<evidence type="ECO:0000256" key="3">
    <source>
        <dbReference type="PROSITE-ProRule" id="PRU00221"/>
    </source>
</evidence>
<dbReference type="AlphaFoldDB" id="A0A926VEV2"/>
<protein>
    <submittedName>
        <fullName evidence="6">Serine/threonine protein kinase</fullName>
    </submittedName>
</protein>
<dbReference type="InterPro" id="IPR011009">
    <property type="entry name" value="Kinase-like_dom_sf"/>
</dbReference>
<dbReference type="PANTHER" id="PTHR19848:SF8">
    <property type="entry name" value="F-BOX AND WD REPEAT DOMAIN CONTAINING 7"/>
    <property type="match status" value="1"/>
</dbReference>
<keyword evidence="1 3" id="KW-0853">WD repeat</keyword>
<feature type="repeat" description="WD" evidence="3">
    <location>
        <begin position="542"/>
        <end position="576"/>
    </location>
</feature>
<dbReference type="Pfam" id="PF00069">
    <property type="entry name" value="Pkinase"/>
    <property type="match status" value="1"/>
</dbReference>
<keyword evidence="4" id="KW-0067">ATP-binding</keyword>
<keyword evidence="6" id="KW-0723">Serine/threonine-protein kinase</keyword>
<keyword evidence="2" id="KW-0677">Repeat</keyword>